<keyword evidence="1" id="KW-0614">Plasmid</keyword>
<accession>A0A0G4E5V4</accession>
<geneLocation type="plasmid" evidence="1">
    <name>pQBR55</name>
</geneLocation>
<sequence>MRIIDRQAFLAIAGPVLYTKVRANCDPEESLWIKVGNAGDDDWCYDAIDASGALQCGGSEELADRIYAMTRDPSESCPMDYESTRRDGLHEGDEVKFVVFEKPDIERLSARINKLLAAMHS</sequence>
<reference evidence="1" key="1">
    <citation type="submission" date="2014-12" db="EMBL/GenBank/DDBJ databases">
        <authorList>
            <person name="Hall J."/>
        </authorList>
    </citation>
    <scope>NUCLEOTIDE SEQUENCE [LARGE SCALE GENOMIC DNA]</scope>
    <source>
        <strain evidence="1">SBW25</strain>
        <plasmid evidence="1">pQBR55</plasmid>
    </source>
</reference>
<dbReference type="RefSeq" id="WP_176456136.1">
    <property type="nucleotide sequence ID" value="NZ_LN713927.1"/>
</dbReference>
<dbReference type="EMBL" id="LN713927">
    <property type="protein sequence ID" value="CEK42595.1"/>
    <property type="molecule type" value="Genomic_DNA"/>
</dbReference>
<proteinExistence type="predicted"/>
<gene>
    <name evidence="1" type="ORF">PQBR55_0216</name>
</gene>
<reference evidence="1" key="2">
    <citation type="submission" date="2015-06" db="EMBL/GenBank/DDBJ databases">
        <title>Environmentally co-occuring mercury resistance plasmids are genetically and phenotypically diverse and confer variable context-dependent fitness effects.</title>
        <authorList>
            <person name="Hall J.P.J."/>
            <person name="Harrison E."/>
            <person name="Lilley A.K."/>
            <person name="Paterson S."/>
            <person name="Spiers A.J."/>
            <person name="Brockhurst M.A."/>
        </authorList>
    </citation>
    <scope>NUCLEOTIDE SEQUENCE [LARGE SCALE GENOMIC DNA]</scope>
    <source>
        <strain evidence="1">SBW25</strain>
        <plasmid evidence="1">pQBR55</plasmid>
    </source>
</reference>
<organism evidence="1">
    <name type="scientific">Pseudomonas fluorescens (strain SBW25)</name>
    <dbReference type="NCBI Taxonomy" id="216595"/>
    <lineage>
        <taxon>Bacteria</taxon>
        <taxon>Pseudomonadati</taxon>
        <taxon>Pseudomonadota</taxon>
        <taxon>Gammaproteobacteria</taxon>
        <taxon>Pseudomonadales</taxon>
        <taxon>Pseudomonadaceae</taxon>
        <taxon>Pseudomonas</taxon>
    </lineage>
</organism>
<dbReference type="AlphaFoldDB" id="A0A0G4E5V4"/>
<protein>
    <submittedName>
        <fullName evidence="1">Uncharacterized protein</fullName>
    </submittedName>
</protein>
<evidence type="ECO:0000313" key="1">
    <source>
        <dbReference type="EMBL" id="CEK42595.1"/>
    </source>
</evidence>
<name>A0A0G4E5V4_PSEFS</name>